<comment type="caution">
    <text evidence="1">The sequence shown here is derived from an EMBL/GenBank/DDBJ whole genome shotgun (WGS) entry which is preliminary data.</text>
</comment>
<sequence length="391" mass="46055">MIENLNLINFSDSFKLKFEDINRKYSTTKFTVIFDLDFSKTSLQTIRNQYPGLIQQQYFKICLYNANKKLTRQYRQVFDLFTEVQDWKIQNLVFYKMKQLYSQQWEQATGEESLKLFRLLCNIQAIHGDKFKIQEIDFTFANHQSLDQNLKLAVECLYVDTNLIKYETISMPLISQYFCKEKLVFEIESNAKILKSSVKSDCPRKMIIQFFDPKSALNWETITGEILDSLSPSEIINELQIFSVYGYGQQQTLQNIQTLYIIYKFIQDCPSIEKLIIPYTNDSLILRQLIQLIKSKRTNLKYLHIQYIKSSNDPAIAQILPELYQIFADCCMLMHQLRHVIITMPNGYFQGFGQFCSEKLKVRTIPLSVKLSYQCQSLKLSTKTLLHINQQ</sequence>
<dbReference type="EMBL" id="RRYP01003751">
    <property type="protein sequence ID" value="TNV83526.1"/>
    <property type="molecule type" value="Genomic_DNA"/>
</dbReference>
<proteinExistence type="predicted"/>
<evidence type="ECO:0000313" key="1">
    <source>
        <dbReference type="EMBL" id="TNV83526.1"/>
    </source>
</evidence>
<organism evidence="1 2">
    <name type="scientific">Halteria grandinella</name>
    <dbReference type="NCBI Taxonomy" id="5974"/>
    <lineage>
        <taxon>Eukaryota</taxon>
        <taxon>Sar</taxon>
        <taxon>Alveolata</taxon>
        <taxon>Ciliophora</taxon>
        <taxon>Intramacronucleata</taxon>
        <taxon>Spirotrichea</taxon>
        <taxon>Stichotrichia</taxon>
        <taxon>Sporadotrichida</taxon>
        <taxon>Halteriidae</taxon>
        <taxon>Halteria</taxon>
    </lineage>
</organism>
<reference evidence="1" key="1">
    <citation type="submission" date="2019-06" db="EMBL/GenBank/DDBJ databases">
        <authorList>
            <person name="Zheng W."/>
        </authorList>
    </citation>
    <scope>NUCLEOTIDE SEQUENCE</scope>
    <source>
        <strain evidence="1">QDHG01</strain>
    </source>
</reference>
<gene>
    <name evidence="1" type="ORF">FGO68_gene37</name>
</gene>
<dbReference type="Proteomes" id="UP000785679">
    <property type="component" value="Unassembled WGS sequence"/>
</dbReference>
<keyword evidence="2" id="KW-1185">Reference proteome</keyword>
<evidence type="ECO:0000313" key="2">
    <source>
        <dbReference type="Proteomes" id="UP000785679"/>
    </source>
</evidence>
<dbReference type="AlphaFoldDB" id="A0A8J8T6Q6"/>
<accession>A0A8J8T6Q6</accession>
<protein>
    <submittedName>
        <fullName evidence="1">Uncharacterized protein</fullName>
    </submittedName>
</protein>
<name>A0A8J8T6Q6_HALGN</name>